<evidence type="ECO:0000313" key="2">
    <source>
        <dbReference type="EMBL" id="MDQ7953113.1"/>
    </source>
</evidence>
<evidence type="ECO:0000256" key="1">
    <source>
        <dbReference type="SAM" id="SignalP"/>
    </source>
</evidence>
<dbReference type="AlphaFoldDB" id="A0AAP5F1L5"/>
<accession>A0AAP5F1L5</accession>
<dbReference type="EMBL" id="JAVIAC010000007">
    <property type="protein sequence ID" value="MDQ7953113.1"/>
    <property type="molecule type" value="Genomic_DNA"/>
</dbReference>
<gene>
    <name evidence="2" type="ORF">Q0031_15125</name>
</gene>
<dbReference type="RefSeq" id="WP_305730479.1">
    <property type="nucleotide sequence ID" value="NZ_JAUZEA010000007.1"/>
</dbReference>
<feature type="chain" id="PRO_5042873489" description="Lipoprotein" evidence="1">
    <location>
        <begin position="25"/>
        <end position="277"/>
    </location>
</feature>
<name>A0AAP5F1L5_9GAMM</name>
<dbReference type="Proteomes" id="UP001240529">
    <property type="component" value="Unassembled WGS sequence"/>
</dbReference>
<protein>
    <recommendedName>
        <fullName evidence="4">Lipoprotein</fullName>
    </recommendedName>
</protein>
<evidence type="ECO:0008006" key="4">
    <source>
        <dbReference type="Google" id="ProtNLM"/>
    </source>
</evidence>
<evidence type="ECO:0000313" key="3">
    <source>
        <dbReference type="Proteomes" id="UP001240529"/>
    </source>
</evidence>
<keyword evidence="1" id="KW-0732">Signal</keyword>
<sequence>MRSTISPAVLAALCVFFVGCQQDAASTTSGHVANSKPPIVITEEPWVGKAFDGETVRLNPPIRFYQELIRARNQVAKGEFETTADYEKRKAELSLPVGIDAGKVYLFEFTTKVKYDADQGAYTADPSFCTDYDFTALKNTLACRLASVEGAPLVNRREVYGQTQLFEKKTDTEYSVLMSPQDVRKIAKRSSQYASYALPSKCPVAVEEAKNYGPIAMAYGVTFERPDFVKGDTMHLHTYPEYKNEWDVEKIGVFGKMASLVCYTNDEHKRVVYRQVL</sequence>
<proteinExistence type="predicted"/>
<dbReference type="PROSITE" id="PS51257">
    <property type="entry name" value="PROKAR_LIPOPROTEIN"/>
    <property type="match status" value="1"/>
</dbReference>
<reference evidence="2" key="1">
    <citation type="submission" date="2023-07" db="EMBL/GenBank/DDBJ databases">
        <authorList>
            <person name="Shahid S."/>
            <person name="Akbar M.Y."/>
            <person name="Ajmal W."/>
            <person name="Ansari A."/>
            <person name="Ghazanfar S."/>
        </authorList>
    </citation>
    <scope>NUCLEOTIDE SEQUENCE</scope>
    <source>
        <strain evidence="2">NIGAB</strain>
    </source>
</reference>
<comment type="caution">
    <text evidence="2">The sequence shown here is derived from an EMBL/GenBank/DDBJ whole genome shotgun (WGS) entry which is preliminary data.</text>
</comment>
<feature type="signal peptide" evidence="1">
    <location>
        <begin position="1"/>
        <end position="24"/>
    </location>
</feature>
<organism evidence="2 3">
    <name type="scientific">Stenotrophomonas geniculata</name>
    <dbReference type="NCBI Taxonomy" id="86188"/>
    <lineage>
        <taxon>Bacteria</taxon>
        <taxon>Pseudomonadati</taxon>
        <taxon>Pseudomonadota</taxon>
        <taxon>Gammaproteobacteria</taxon>
        <taxon>Lysobacterales</taxon>
        <taxon>Lysobacteraceae</taxon>
        <taxon>Stenotrophomonas</taxon>
    </lineage>
</organism>